<protein>
    <recommendedName>
        <fullName evidence="5">Signal peptidase I</fullName>
        <ecNumber evidence="5">3.4.21.89</ecNumber>
    </recommendedName>
</protein>
<keyword evidence="3" id="KW-1133">Transmembrane helix</keyword>
<dbReference type="NCBIfam" id="TIGR02228">
    <property type="entry name" value="sigpep_I_arch"/>
    <property type="match status" value="1"/>
</dbReference>
<dbReference type="AlphaFoldDB" id="A0A1F6DLB4"/>
<evidence type="ECO:0000256" key="2">
    <source>
        <dbReference type="ARBA" id="ARBA00022692"/>
    </source>
</evidence>
<accession>A0A1F6DLB4</accession>
<evidence type="ECO:0000313" key="6">
    <source>
        <dbReference type="EMBL" id="OGG62186.1"/>
    </source>
</evidence>
<dbReference type="CDD" id="cd06530">
    <property type="entry name" value="S26_SPase_I"/>
    <property type="match status" value="1"/>
</dbReference>
<comment type="subcellular location">
    <subcellularLocation>
        <location evidence="1">Membrane</location>
    </subcellularLocation>
</comment>
<dbReference type="EC" id="3.4.21.89" evidence="5"/>
<evidence type="ECO:0000256" key="3">
    <source>
        <dbReference type="ARBA" id="ARBA00022989"/>
    </source>
</evidence>
<dbReference type="InterPro" id="IPR001733">
    <property type="entry name" value="Peptidase_S26B"/>
</dbReference>
<comment type="caution">
    <text evidence="6">The sequence shown here is derived from an EMBL/GenBank/DDBJ whole genome shotgun (WGS) entry which is preliminary data.</text>
</comment>
<proteinExistence type="predicted"/>
<evidence type="ECO:0000256" key="1">
    <source>
        <dbReference type="ARBA" id="ARBA00004370"/>
    </source>
</evidence>
<keyword evidence="4" id="KW-0472">Membrane</keyword>
<dbReference type="GO" id="GO:0004252">
    <property type="term" value="F:serine-type endopeptidase activity"/>
    <property type="evidence" value="ECO:0007669"/>
    <property type="project" value="UniProtKB-UniRule"/>
</dbReference>
<dbReference type="GO" id="GO:0016020">
    <property type="term" value="C:membrane"/>
    <property type="evidence" value="ECO:0007669"/>
    <property type="project" value="UniProtKB-SubCell"/>
</dbReference>
<gene>
    <name evidence="6" type="ORF">A3C87_01180</name>
</gene>
<dbReference type="SUPFAM" id="SSF51306">
    <property type="entry name" value="LexA/Signal peptidase"/>
    <property type="match status" value="1"/>
</dbReference>
<keyword evidence="2" id="KW-0812">Transmembrane</keyword>
<dbReference type="PANTHER" id="PTHR10806:SF6">
    <property type="entry name" value="SIGNAL PEPTIDASE COMPLEX CATALYTIC SUBUNIT SEC11"/>
    <property type="match status" value="1"/>
</dbReference>
<organism evidence="6 7">
    <name type="scientific">Candidatus Kaiserbacteria bacterium RIFCSPHIGHO2_02_FULL_49_34</name>
    <dbReference type="NCBI Taxonomy" id="1798491"/>
    <lineage>
        <taxon>Bacteria</taxon>
        <taxon>Candidatus Kaiseribacteriota</taxon>
    </lineage>
</organism>
<dbReference type="GO" id="GO:0009003">
    <property type="term" value="F:signal peptidase activity"/>
    <property type="evidence" value="ECO:0007669"/>
    <property type="project" value="UniProtKB-EC"/>
</dbReference>
<dbReference type="InterPro" id="IPR019533">
    <property type="entry name" value="Peptidase_S26"/>
</dbReference>
<evidence type="ECO:0000256" key="5">
    <source>
        <dbReference type="NCBIfam" id="TIGR02228"/>
    </source>
</evidence>
<evidence type="ECO:0000256" key="4">
    <source>
        <dbReference type="ARBA" id="ARBA00023136"/>
    </source>
</evidence>
<sequence length="172" mass="18875">MMKTIHTLIISALATVGVLFVLSSLSVGGFTAKLVLSGSMEPTIPTGSVAFLLPQKNYEAGDVITFKTDTAAQHPTTHRIMFQNDDSTFTTRGDANDANDFVMVSPEHIFGKVLFAIPYLGYILDFAKKPLGFVLLVGIPVTYIILDELSKIIAIIRRHRAEKKVHEPKETV</sequence>
<dbReference type="GO" id="GO:0006465">
    <property type="term" value="P:signal peptide processing"/>
    <property type="evidence" value="ECO:0007669"/>
    <property type="project" value="UniProtKB-UniRule"/>
</dbReference>
<dbReference type="InterPro" id="IPR036286">
    <property type="entry name" value="LexA/Signal_pep-like_sf"/>
</dbReference>
<name>A0A1F6DLB4_9BACT</name>
<reference evidence="6 7" key="1">
    <citation type="journal article" date="2016" name="Nat. Commun.">
        <title>Thousands of microbial genomes shed light on interconnected biogeochemical processes in an aquifer system.</title>
        <authorList>
            <person name="Anantharaman K."/>
            <person name="Brown C.T."/>
            <person name="Hug L.A."/>
            <person name="Sharon I."/>
            <person name="Castelle C.J."/>
            <person name="Probst A.J."/>
            <person name="Thomas B.C."/>
            <person name="Singh A."/>
            <person name="Wilkins M.J."/>
            <person name="Karaoz U."/>
            <person name="Brodie E.L."/>
            <person name="Williams K.H."/>
            <person name="Hubbard S.S."/>
            <person name="Banfield J.F."/>
        </authorList>
    </citation>
    <scope>NUCLEOTIDE SEQUENCE [LARGE SCALE GENOMIC DNA]</scope>
</reference>
<dbReference type="PANTHER" id="PTHR10806">
    <property type="entry name" value="SIGNAL PEPTIDASE COMPLEX CATALYTIC SUBUNIT SEC11"/>
    <property type="match status" value="1"/>
</dbReference>
<evidence type="ECO:0000313" key="7">
    <source>
        <dbReference type="Proteomes" id="UP000176511"/>
    </source>
</evidence>
<dbReference type="STRING" id="1798491.A3C87_01180"/>
<dbReference type="EMBL" id="MFLE01000009">
    <property type="protein sequence ID" value="OGG62186.1"/>
    <property type="molecule type" value="Genomic_DNA"/>
</dbReference>
<dbReference type="Proteomes" id="UP000176511">
    <property type="component" value="Unassembled WGS sequence"/>
</dbReference>